<evidence type="ECO:0000313" key="2">
    <source>
        <dbReference type="Proteomes" id="UP001341840"/>
    </source>
</evidence>
<proteinExistence type="predicted"/>
<dbReference type="EMBL" id="JASCZI010091134">
    <property type="protein sequence ID" value="MED6149130.1"/>
    <property type="molecule type" value="Genomic_DNA"/>
</dbReference>
<protein>
    <submittedName>
        <fullName evidence="1">Uncharacterized protein</fullName>
    </submittedName>
</protein>
<gene>
    <name evidence="1" type="ORF">PIB30_059536</name>
</gene>
<evidence type="ECO:0000313" key="1">
    <source>
        <dbReference type="EMBL" id="MED6149130.1"/>
    </source>
</evidence>
<accession>A0ABU6TK09</accession>
<name>A0ABU6TK09_9FABA</name>
<dbReference type="Proteomes" id="UP001341840">
    <property type="component" value="Unassembled WGS sequence"/>
</dbReference>
<keyword evidence="2" id="KW-1185">Reference proteome</keyword>
<sequence>METVWSENWKEASKQGLLLSSIEENKATIFDGKRWTVIEVGSETSLVQSVTTLLLGGVRRHCSNPPPSLRRPRVGSLPLPNNPSRFNLPASPFAFDFSRNIRAPHHEP</sequence>
<reference evidence="1 2" key="1">
    <citation type="journal article" date="2023" name="Plants (Basel)">
        <title>Bridging the Gap: Combining Genomics and Transcriptomics Approaches to Understand Stylosanthes scabra, an Orphan Legume from the Brazilian Caatinga.</title>
        <authorList>
            <person name="Ferreira-Neto J.R.C."/>
            <person name="da Silva M.D."/>
            <person name="Binneck E."/>
            <person name="de Melo N.F."/>
            <person name="da Silva R.H."/>
            <person name="de Melo A.L.T.M."/>
            <person name="Pandolfi V."/>
            <person name="Bustamante F.O."/>
            <person name="Brasileiro-Vidal A.C."/>
            <person name="Benko-Iseppon A.M."/>
        </authorList>
    </citation>
    <scope>NUCLEOTIDE SEQUENCE [LARGE SCALE GENOMIC DNA]</scope>
    <source>
        <tissue evidence="1">Leaves</tissue>
    </source>
</reference>
<comment type="caution">
    <text evidence="1">The sequence shown here is derived from an EMBL/GenBank/DDBJ whole genome shotgun (WGS) entry which is preliminary data.</text>
</comment>
<organism evidence="1 2">
    <name type="scientific">Stylosanthes scabra</name>
    <dbReference type="NCBI Taxonomy" id="79078"/>
    <lineage>
        <taxon>Eukaryota</taxon>
        <taxon>Viridiplantae</taxon>
        <taxon>Streptophyta</taxon>
        <taxon>Embryophyta</taxon>
        <taxon>Tracheophyta</taxon>
        <taxon>Spermatophyta</taxon>
        <taxon>Magnoliopsida</taxon>
        <taxon>eudicotyledons</taxon>
        <taxon>Gunneridae</taxon>
        <taxon>Pentapetalae</taxon>
        <taxon>rosids</taxon>
        <taxon>fabids</taxon>
        <taxon>Fabales</taxon>
        <taxon>Fabaceae</taxon>
        <taxon>Papilionoideae</taxon>
        <taxon>50 kb inversion clade</taxon>
        <taxon>dalbergioids sensu lato</taxon>
        <taxon>Dalbergieae</taxon>
        <taxon>Pterocarpus clade</taxon>
        <taxon>Stylosanthes</taxon>
    </lineage>
</organism>